<accession>A0ABD5CR59</accession>
<dbReference type="InterPro" id="IPR047057">
    <property type="entry name" value="MerR_fam"/>
</dbReference>
<dbReference type="PANTHER" id="PTHR30204">
    <property type="entry name" value="REDOX-CYCLING DRUG-SENSING TRANSCRIPTIONAL ACTIVATOR SOXR"/>
    <property type="match status" value="1"/>
</dbReference>
<dbReference type="SUPFAM" id="SSF46955">
    <property type="entry name" value="Putative DNA-binding domain"/>
    <property type="match status" value="1"/>
</dbReference>
<keyword evidence="2" id="KW-0238">DNA-binding</keyword>
<organism evidence="5 6">
    <name type="scientific">Paraburkholderia graminis</name>
    <dbReference type="NCBI Taxonomy" id="60548"/>
    <lineage>
        <taxon>Bacteria</taxon>
        <taxon>Pseudomonadati</taxon>
        <taxon>Pseudomonadota</taxon>
        <taxon>Betaproteobacteria</taxon>
        <taxon>Burkholderiales</taxon>
        <taxon>Burkholderiaceae</taxon>
        <taxon>Paraburkholderia</taxon>
    </lineage>
</organism>
<keyword evidence="1" id="KW-0805">Transcription regulation</keyword>
<dbReference type="RefSeq" id="WP_307253952.1">
    <property type="nucleotide sequence ID" value="NZ_JAUSXE010000001.1"/>
</dbReference>
<feature type="domain" description="HTH merR-type" evidence="4">
    <location>
        <begin position="11"/>
        <end position="82"/>
    </location>
</feature>
<dbReference type="SMART" id="SM00422">
    <property type="entry name" value="HTH_MERR"/>
    <property type="match status" value="1"/>
</dbReference>
<sequence>MSSNPTVKSIVMLISEISKIAGLSKDGIRHYEKMGLFRSTARSAGSRVYRDYDPSVLVTIEHIRDAQRLGFSLKEIAPLLKAYLDAPPSVEQTIEFLDARLVVIREKIASLQEVEAFIVDKMGRYRAKDRIYLETKTETGH</sequence>
<evidence type="ECO:0000256" key="2">
    <source>
        <dbReference type="ARBA" id="ARBA00023125"/>
    </source>
</evidence>
<protein>
    <submittedName>
        <fullName evidence="5">MerR family copper efflux transcriptional regulator</fullName>
    </submittedName>
</protein>
<dbReference type="PROSITE" id="PS50937">
    <property type="entry name" value="HTH_MERR_2"/>
    <property type="match status" value="1"/>
</dbReference>
<comment type="caution">
    <text evidence="5">The sequence shown here is derived from an EMBL/GenBank/DDBJ whole genome shotgun (WGS) entry which is preliminary data.</text>
</comment>
<evidence type="ECO:0000256" key="1">
    <source>
        <dbReference type="ARBA" id="ARBA00023015"/>
    </source>
</evidence>
<name>A0ABD5CR59_9BURK</name>
<evidence type="ECO:0000313" key="5">
    <source>
        <dbReference type="EMBL" id="MDR6207020.1"/>
    </source>
</evidence>
<gene>
    <name evidence="5" type="ORF">QF025_005740</name>
</gene>
<dbReference type="EMBL" id="JAVIZN010000002">
    <property type="protein sequence ID" value="MDR6207020.1"/>
    <property type="molecule type" value="Genomic_DNA"/>
</dbReference>
<dbReference type="AlphaFoldDB" id="A0ABD5CR59"/>
<dbReference type="Gene3D" id="1.10.1660.10">
    <property type="match status" value="1"/>
</dbReference>
<dbReference type="Proteomes" id="UP001245184">
    <property type="component" value="Unassembled WGS sequence"/>
</dbReference>
<dbReference type="Pfam" id="PF13411">
    <property type="entry name" value="MerR_1"/>
    <property type="match status" value="1"/>
</dbReference>
<evidence type="ECO:0000256" key="3">
    <source>
        <dbReference type="ARBA" id="ARBA00023163"/>
    </source>
</evidence>
<evidence type="ECO:0000313" key="6">
    <source>
        <dbReference type="Proteomes" id="UP001245184"/>
    </source>
</evidence>
<dbReference type="PROSITE" id="PS00552">
    <property type="entry name" value="HTH_MERR_1"/>
    <property type="match status" value="1"/>
</dbReference>
<keyword evidence="3" id="KW-0804">Transcription</keyword>
<dbReference type="GO" id="GO:0003677">
    <property type="term" value="F:DNA binding"/>
    <property type="evidence" value="ECO:0007669"/>
    <property type="project" value="UniProtKB-KW"/>
</dbReference>
<evidence type="ECO:0000259" key="4">
    <source>
        <dbReference type="PROSITE" id="PS50937"/>
    </source>
</evidence>
<reference evidence="5 6" key="1">
    <citation type="submission" date="2023-08" db="EMBL/GenBank/DDBJ databases">
        <title>Genome sequencing of plant associated microbes to promote plant fitness in Sorghum bicolor and Oryza sativa.</title>
        <authorList>
            <person name="Coleman-Derr D."/>
        </authorList>
    </citation>
    <scope>NUCLEOTIDE SEQUENCE [LARGE SCALE GENOMIC DNA]</scope>
    <source>
        <strain evidence="5 6">SLBN-33</strain>
    </source>
</reference>
<dbReference type="InterPro" id="IPR000551">
    <property type="entry name" value="MerR-type_HTH_dom"/>
</dbReference>
<dbReference type="InterPro" id="IPR009061">
    <property type="entry name" value="DNA-bd_dom_put_sf"/>
</dbReference>
<proteinExistence type="predicted"/>
<dbReference type="PANTHER" id="PTHR30204:SF94">
    <property type="entry name" value="HEAVY METAL-DEPENDENT TRANSCRIPTIONAL REGULATOR HI_0293-RELATED"/>
    <property type="match status" value="1"/>
</dbReference>